<feature type="domain" description="Carboxylesterase type B" evidence="3">
    <location>
        <begin position="209"/>
        <end position="333"/>
    </location>
</feature>
<dbReference type="InterPro" id="IPR050309">
    <property type="entry name" value="Type-B_Carboxylest/Lipase"/>
</dbReference>
<reference evidence="4 5" key="1">
    <citation type="submission" date="2020-01" db="EMBL/GenBank/DDBJ databases">
        <authorList>
            <person name="Gupta K D."/>
        </authorList>
    </citation>
    <scope>NUCLEOTIDE SEQUENCE [LARGE SCALE GENOMIC DNA]</scope>
</reference>
<evidence type="ECO:0000313" key="5">
    <source>
        <dbReference type="Proteomes" id="UP000467700"/>
    </source>
</evidence>
<feature type="domain" description="Carboxylesterase type B" evidence="3">
    <location>
        <begin position="39"/>
        <end position="208"/>
    </location>
</feature>
<dbReference type="InterPro" id="IPR002018">
    <property type="entry name" value="CarbesteraseB"/>
</dbReference>
<dbReference type="Proteomes" id="UP000467700">
    <property type="component" value="Unassembled WGS sequence"/>
</dbReference>
<evidence type="ECO:0000259" key="3">
    <source>
        <dbReference type="Pfam" id="PF00135"/>
    </source>
</evidence>
<keyword evidence="2" id="KW-0732">Signal</keyword>
<evidence type="ECO:0000256" key="2">
    <source>
        <dbReference type="SAM" id="SignalP"/>
    </source>
</evidence>
<dbReference type="AlphaFoldDB" id="A0A8S0XH40"/>
<dbReference type="PANTHER" id="PTHR11559">
    <property type="entry name" value="CARBOXYLESTERASE"/>
    <property type="match status" value="1"/>
</dbReference>
<dbReference type="EMBL" id="CACVBS010000035">
    <property type="protein sequence ID" value="CAA7262289.1"/>
    <property type="molecule type" value="Genomic_DNA"/>
</dbReference>
<evidence type="ECO:0000256" key="1">
    <source>
        <dbReference type="SAM" id="Phobius"/>
    </source>
</evidence>
<feature type="transmembrane region" description="Helical" evidence="1">
    <location>
        <begin position="112"/>
        <end position="130"/>
    </location>
</feature>
<sequence>MHSRGLVFSALFALLNPHVGASVLGPPSTLVKLSYGSFEEKAAENLVEFLGIPFAVPPVGRLRFAPPVPPTPFKGVQQATSFAAACAKQVFENPLFPGPTTPPKTVRTSGTLIQYLVVLIIILGLYLNVIRPAMIPSGRKLPVLVYIYGGGFVIGDTTQVYGNTLVNRSLDLGEPIVYVTAAYRLNAFGFLAGKEVKDAGIGNLGLRDRLFCAAAMESGSPLVLPDILQQQRYFDSVVTDTNCTTAPDKLECLRDAPFEQLVAAVDRTPSLFAYQSLKVAWMPVVDGVVIVRDPLISLQEGKYAKIPFITGTVEDEGTLFSLGNMNITTNAQYLEYMKSNYFPSISDADLAALEVAYPDDVTQGSPFDTGTANALTSFLLNTTLIGYLRHSATPSPLGVIHGGDIDEFAGVGNGTDFIGADALIYFTRNLDPNPPADEKPAPER</sequence>
<feature type="signal peptide" evidence="2">
    <location>
        <begin position="1"/>
        <end position="21"/>
    </location>
</feature>
<dbReference type="Pfam" id="PF00135">
    <property type="entry name" value="COesterase"/>
    <property type="match status" value="2"/>
</dbReference>
<keyword evidence="5" id="KW-1185">Reference proteome</keyword>
<protein>
    <recommendedName>
        <fullName evidence="3">Carboxylesterase type B domain-containing protein</fullName>
    </recommendedName>
</protein>
<dbReference type="SUPFAM" id="SSF53474">
    <property type="entry name" value="alpha/beta-Hydrolases"/>
    <property type="match status" value="1"/>
</dbReference>
<evidence type="ECO:0000313" key="4">
    <source>
        <dbReference type="EMBL" id="CAA7262289.1"/>
    </source>
</evidence>
<gene>
    <name evidence="4" type="ORF">AAE3_LOCUS4158</name>
</gene>
<keyword evidence="1" id="KW-0812">Transmembrane</keyword>
<proteinExistence type="predicted"/>
<feature type="chain" id="PRO_5035922121" description="Carboxylesterase type B domain-containing protein" evidence="2">
    <location>
        <begin position="22"/>
        <end position="444"/>
    </location>
</feature>
<comment type="caution">
    <text evidence="4">The sequence shown here is derived from an EMBL/GenBank/DDBJ whole genome shotgun (WGS) entry which is preliminary data.</text>
</comment>
<dbReference type="OrthoDB" id="408631at2759"/>
<dbReference type="InterPro" id="IPR029058">
    <property type="entry name" value="AB_hydrolase_fold"/>
</dbReference>
<organism evidence="4 5">
    <name type="scientific">Cyclocybe aegerita</name>
    <name type="common">Black poplar mushroom</name>
    <name type="synonym">Agrocybe aegerita</name>
    <dbReference type="NCBI Taxonomy" id="1973307"/>
    <lineage>
        <taxon>Eukaryota</taxon>
        <taxon>Fungi</taxon>
        <taxon>Dikarya</taxon>
        <taxon>Basidiomycota</taxon>
        <taxon>Agaricomycotina</taxon>
        <taxon>Agaricomycetes</taxon>
        <taxon>Agaricomycetidae</taxon>
        <taxon>Agaricales</taxon>
        <taxon>Agaricineae</taxon>
        <taxon>Bolbitiaceae</taxon>
        <taxon>Cyclocybe</taxon>
    </lineage>
</organism>
<keyword evidence="1" id="KW-0472">Membrane</keyword>
<name>A0A8S0XH40_CYCAE</name>
<keyword evidence="1" id="KW-1133">Transmembrane helix</keyword>
<dbReference type="Gene3D" id="3.40.50.1820">
    <property type="entry name" value="alpha/beta hydrolase"/>
    <property type="match status" value="2"/>
</dbReference>
<accession>A0A8S0XH40</accession>